<dbReference type="RefSeq" id="WP_261515403.1">
    <property type="nucleotide sequence ID" value="NZ_JAODNV010000009.1"/>
</dbReference>
<gene>
    <name evidence="2" type="ORF">NYR54_09530</name>
</gene>
<dbReference type="EMBL" id="JAODNV010000009">
    <property type="protein sequence ID" value="MCT8990530.1"/>
    <property type="molecule type" value="Genomic_DNA"/>
</dbReference>
<sequence length="337" mass="36075">MVKRIATAAAIGAYLSMGTGPAFSEGDTAVRLAEASKSDHSHHASPAAADGAHHHDAEAAKRPVQVEFRTQPETLQADTRTELVFTLKDASGHPVEELVTHHGRKLHVVIVSEDMNVLGHVHPQDFGETVEGGLARVFFTFPRSGRYLVGVDFMTEAQGSQDKQFVVEVEGAPVDAGPEAKALPGLMTAKLAEDDSYTEPALLQAIGEGQAFAVSLQQPDTIRAGEEATFTYRFTKDGEPLTDLRHYLEAPLHLAVVKDDLTAFLHTHGTLPADGRMDHGGHGSAGAMHADAHAGPDTFGPEIEAAVTFPEPGTYYLFAQAAHGDQLLTSRFPIHVE</sequence>
<evidence type="ECO:0000313" key="2">
    <source>
        <dbReference type="EMBL" id="MCT8990530.1"/>
    </source>
</evidence>
<keyword evidence="3" id="KW-1185">Reference proteome</keyword>
<dbReference type="Proteomes" id="UP001149009">
    <property type="component" value="Unassembled WGS sequence"/>
</dbReference>
<evidence type="ECO:0000256" key="1">
    <source>
        <dbReference type="SAM" id="MobiDB-lite"/>
    </source>
</evidence>
<reference evidence="2" key="1">
    <citation type="submission" date="2022-08" db="EMBL/GenBank/DDBJ databases">
        <title>Chelativorans sichuanense sp. nov., a paraffin oil-degrading bacterium isolated from a mixture of oil-based drill cuttings and paddy soil.</title>
        <authorList>
            <person name="Yu J."/>
            <person name="Liu H."/>
            <person name="Chen Q."/>
        </authorList>
    </citation>
    <scope>NUCLEOTIDE SEQUENCE</scope>
    <source>
        <strain evidence="2">SCAU 2101</strain>
    </source>
</reference>
<organism evidence="2 3">
    <name type="scientific">Chelativorans petroleitrophicus</name>
    <dbReference type="NCBI Taxonomy" id="2975484"/>
    <lineage>
        <taxon>Bacteria</taxon>
        <taxon>Pseudomonadati</taxon>
        <taxon>Pseudomonadota</taxon>
        <taxon>Alphaproteobacteria</taxon>
        <taxon>Hyphomicrobiales</taxon>
        <taxon>Phyllobacteriaceae</taxon>
        <taxon>Chelativorans</taxon>
    </lineage>
</organism>
<accession>A0A9X3AZP6</accession>
<feature type="region of interest" description="Disordered" evidence="1">
    <location>
        <begin position="33"/>
        <end position="58"/>
    </location>
</feature>
<name>A0A9X3AZP6_9HYPH</name>
<proteinExistence type="predicted"/>
<evidence type="ECO:0008006" key="4">
    <source>
        <dbReference type="Google" id="ProtNLM"/>
    </source>
</evidence>
<comment type="caution">
    <text evidence="2">The sequence shown here is derived from an EMBL/GenBank/DDBJ whole genome shotgun (WGS) entry which is preliminary data.</text>
</comment>
<protein>
    <recommendedName>
        <fullName evidence="4">Secreted protein</fullName>
    </recommendedName>
</protein>
<dbReference type="AlphaFoldDB" id="A0A9X3AZP6"/>
<evidence type="ECO:0000313" key="3">
    <source>
        <dbReference type="Proteomes" id="UP001149009"/>
    </source>
</evidence>